<evidence type="ECO:0000313" key="4">
    <source>
        <dbReference type="Proteomes" id="UP001328107"/>
    </source>
</evidence>
<gene>
    <name evidence="2" type="ORF">PMAYCL1PPCAC_27606</name>
    <name evidence="3" type="ORF">PMAYCL1PPCAC_27607</name>
</gene>
<evidence type="ECO:0000313" key="2">
    <source>
        <dbReference type="EMBL" id="GMR57411.1"/>
    </source>
</evidence>
<feature type="region of interest" description="Disordered" evidence="1">
    <location>
        <begin position="1"/>
        <end position="48"/>
    </location>
</feature>
<feature type="non-terminal residue" evidence="2">
    <location>
        <position position="92"/>
    </location>
</feature>
<sequence length="92" mass="10639">QADSESRRGGGERGKEDSLRHIGSHESRSGRPSCHKHSRRQLGSFSVPHFRRRSSDRFQYDECDKEHLPAVSFALRDAIRERAYDAVFVKVR</sequence>
<dbReference type="Proteomes" id="UP001328107">
    <property type="component" value="Unassembled WGS sequence"/>
</dbReference>
<reference evidence="2" key="2">
    <citation type="submission" date="2023-06" db="EMBL/GenBank/DDBJ databases">
        <title>Genome assembly of Pristionchus species.</title>
        <authorList>
            <person name="Yoshida K."/>
            <person name="Sommer R.J."/>
        </authorList>
    </citation>
    <scope>NUCLEOTIDE SEQUENCE</scope>
    <source>
        <strain evidence="2">RS5460</strain>
    </source>
</reference>
<accession>A0AAN5D5S8</accession>
<name>A0AAN5D5S8_9BILA</name>
<feature type="non-terminal residue" evidence="2">
    <location>
        <position position="1"/>
    </location>
</feature>
<organism evidence="2 4">
    <name type="scientific">Pristionchus mayeri</name>
    <dbReference type="NCBI Taxonomy" id="1317129"/>
    <lineage>
        <taxon>Eukaryota</taxon>
        <taxon>Metazoa</taxon>
        <taxon>Ecdysozoa</taxon>
        <taxon>Nematoda</taxon>
        <taxon>Chromadorea</taxon>
        <taxon>Rhabditida</taxon>
        <taxon>Rhabditina</taxon>
        <taxon>Diplogasteromorpha</taxon>
        <taxon>Diplogasteroidea</taxon>
        <taxon>Neodiplogasteridae</taxon>
        <taxon>Pristionchus</taxon>
    </lineage>
</organism>
<protein>
    <submittedName>
        <fullName evidence="2">Uncharacterized protein</fullName>
    </submittedName>
</protein>
<evidence type="ECO:0000256" key="1">
    <source>
        <dbReference type="SAM" id="MobiDB-lite"/>
    </source>
</evidence>
<proteinExistence type="predicted"/>
<keyword evidence="4" id="KW-1185">Reference proteome</keyword>
<reference evidence="4" key="1">
    <citation type="submission" date="2022-10" db="EMBL/GenBank/DDBJ databases">
        <title>Genome assembly of Pristionchus species.</title>
        <authorList>
            <person name="Yoshida K."/>
            <person name="Sommer R.J."/>
        </authorList>
    </citation>
    <scope>NUCLEOTIDE SEQUENCE [LARGE SCALE GENOMIC DNA]</scope>
    <source>
        <strain evidence="3 4">RS5460</strain>
    </source>
</reference>
<evidence type="ECO:0000313" key="3">
    <source>
        <dbReference type="EMBL" id="GMR57412.1"/>
    </source>
</evidence>
<dbReference type="EMBL" id="BTRK01000006">
    <property type="protein sequence ID" value="GMR57412.1"/>
    <property type="molecule type" value="Genomic_DNA"/>
</dbReference>
<feature type="compositionally biased region" description="Basic and acidic residues" evidence="1">
    <location>
        <begin position="1"/>
        <end position="29"/>
    </location>
</feature>
<dbReference type="EMBL" id="BTRK01000006">
    <property type="protein sequence ID" value="GMR57411.1"/>
    <property type="molecule type" value="Genomic_DNA"/>
</dbReference>
<comment type="caution">
    <text evidence="2">The sequence shown here is derived from an EMBL/GenBank/DDBJ whole genome shotgun (WGS) entry which is preliminary data.</text>
</comment>
<dbReference type="AlphaFoldDB" id="A0AAN5D5S8"/>